<evidence type="ECO:0000256" key="1">
    <source>
        <dbReference type="ARBA" id="ARBA00022679"/>
    </source>
</evidence>
<dbReference type="PROSITE" id="PS51726">
    <property type="entry name" value="MYST_HAT"/>
    <property type="match status" value="1"/>
</dbReference>
<dbReference type="GO" id="GO:0004402">
    <property type="term" value="F:histone acetyltransferase activity"/>
    <property type="evidence" value="ECO:0007669"/>
    <property type="project" value="InterPro"/>
</dbReference>
<dbReference type="SUPFAM" id="SSF55729">
    <property type="entry name" value="Acyl-CoA N-acyltransferases (Nat)"/>
    <property type="match status" value="1"/>
</dbReference>
<proteinExistence type="inferred from homology"/>
<evidence type="ECO:0000259" key="5">
    <source>
        <dbReference type="PROSITE" id="PS51726"/>
    </source>
</evidence>
<dbReference type="GO" id="GO:0003682">
    <property type="term" value="F:chromatin binding"/>
    <property type="evidence" value="ECO:0007669"/>
    <property type="project" value="TreeGrafter"/>
</dbReference>
<evidence type="ECO:0000313" key="7">
    <source>
        <dbReference type="Proteomes" id="UP000708148"/>
    </source>
</evidence>
<dbReference type="Pfam" id="PF01853">
    <property type="entry name" value="MOZ_SAS"/>
    <property type="match status" value="1"/>
</dbReference>
<dbReference type="GO" id="GO:0006357">
    <property type="term" value="P:regulation of transcription by RNA polymerase II"/>
    <property type="evidence" value="ECO:0007669"/>
    <property type="project" value="TreeGrafter"/>
</dbReference>
<reference evidence="6" key="1">
    <citation type="submission" date="2020-12" db="EMBL/GenBank/DDBJ databases">
        <authorList>
            <person name="Iha C."/>
        </authorList>
    </citation>
    <scope>NUCLEOTIDE SEQUENCE</scope>
</reference>
<keyword evidence="3" id="KW-0862">Zinc</keyword>
<dbReference type="GO" id="GO:0003712">
    <property type="term" value="F:transcription coregulator activity"/>
    <property type="evidence" value="ECO:0007669"/>
    <property type="project" value="TreeGrafter"/>
</dbReference>
<dbReference type="InterPro" id="IPR050603">
    <property type="entry name" value="MYST_HAT"/>
</dbReference>
<dbReference type="PANTHER" id="PTHR10615:SF161">
    <property type="entry name" value="HISTONE ACETYLTRANSFERASE KAT7"/>
    <property type="match status" value="1"/>
</dbReference>
<keyword evidence="2" id="KW-0863">Zinc-finger</keyword>
<evidence type="ECO:0000256" key="4">
    <source>
        <dbReference type="RuleBase" id="RU361211"/>
    </source>
</evidence>
<dbReference type="AlphaFoldDB" id="A0A8S1J3N6"/>
<keyword evidence="1" id="KW-0808">Transferase</keyword>
<keyword evidence="7" id="KW-1185">Reference proteome</keyword>
<evidence type="ECO:0000256" key="2">
    <source>
        <dbReference type="ARBA" id="ARBA00022771"/>
    </source>
</evidence>
<evidence type="ECO:0000256" key="3">
    <source>
        <dbReference type="ARBA" id="ARBA00022833"/>
    </source>
</evidence>
<keyword evidence="4" id="KW-0539">Nucleus</keyword>
<dbReference type="InterPro" id="IPR016181">
    <property type="entry name" value="Acyl_CoA_acyltransferase"/>
</dbReference>
<comment type="catalytic activity">
    <reaction evidence="4">
        <text>L-lysyl-[protein] + acetyl-CoA = N(6)-acetyl-L-lysyl-[protein] + CoA + H(+)</text>
        <dbReference type="Rhea" id="RHEA:45948"/>
        <dbReference type="Rhea" id="RHEA-COMP:9752"/>
        <dbReference type="Rhea" id="RHEA-COMP:10731"/>
        <dbReference type="ChEBI" id="CHEBI:15378"/>
        <dbReference type="ChEBI" id="CHEBI:29969"/>
        <dbReference type="ChEBI" id="CHEBI:57287"/>
        <dbReference type="ChEBI" id="CHEBI:57288"/>
        <dbReference type="ChEBI" id="CHEBI:61930"/>
        <dbReference type="EC" id="2.3.1.48"/>
    </reaction>
</comment>
<comment type="similarity">
    <text evidence="4">Belongs to the MYST (SAS/MOZ) family.</text>
</comment>
<dbReference type="PANTHER" id="PTHR10615">
    <property type="entry name" value="HISTONE ACETYLTRANSFERASE"/>
    <property type="match status" value="1"/>
</dbReference>
<comment type="caution">
    <text evidence="6">The sequence shown here is derived from an EMBL/GenBank/DDBJ whole genome shotgun (WGS) entry which is preliminary data.</text>
</comment>
<protein>
    <recommendedName>
        <fullName evidence="4">Histone acetyltransferase</fullName>
        <ecNumber evidence="4">2.3.1.48</ecNumber>
    </recommendedName>
</protein>
<organism evidence="6 7">
    <name type="scientific">Ostreobium quekettii</name>
    <dbReference type="NCBI Taxonomy" id="121088"/>
    <lineage>
        <taxon>Eukaryota</taxon>
        <taxon>Viridiplantae</taxon>
        <taxon>Chlorophyta</taxon>
        <taxon>core chlorophytes</taxon>
        <taxon>Ulvophyceae</taxon>
        <taxon>TCBD clade</taxon>
        <taxon>Bryopsidales</taxon>
        <taxon>Ostreobineae</taxon>
        <taxon>Ostreobiaceae</taxon>
        <taxon>Ostreobium</taxon>
    </lineage>
</organism>
<dbReference type="Gene3D" id="3.40.630.30">
    <property type="match status" value="1"/>
</dbReference>
<comment type="subcellular location">
    <subcellularLocation>
        <location evidence="4">Nucleus</location>
    </subcellularLocation>
</comment>
<feature type="domain" description="MYST-type HAT" evidence="5">
    <location>
        <begin position="1"/>
        <end position="135"/>
    </location>
</feature>
<dbReference type="GO" id="GO:0005634">
    <property type="term" value="C:nucleus"/>
    <property type="evidence" value="ECO:0007669"/>
    <property type="project" value="UniProtKB-SubCell"/>
</dbReference>
<gene>
    <name evidence="6" type="ORF">OSTQU699_LOCUS5742</name>
</gene>
<keyword evidence="2" id="KW-0479">Metal-binding</keyword>
<accession>A0A8S1J3N6</accession>
<dbReference type="EMBL" id="CAJHUC010001245">
    <property type="protein sequence ID" value="CAD7700383.1"/>
    <property type="molecule type" value="Genomic_DNA"/>
</dbReference>
<dbReference type="GO" id="GO:0000785">
    <property type="term" value="C:chromatin"/>
    <property type="evidence" value="ECO:0007669"/>
    <property type="project" value="TreeGrafter"/>
</dbReference>
<dbReference type="GO" id="GO:0008270">
    <property type="term" value="F:zinc ion binding"/>
    <property type="evidence" value="ECO:0007669"/>
    <property type="project" value="UniProtKB-KW"/>
</dbReference>
<dbReference type="InterPro" id="IPR002717">
    <property type="entry name" value="HAT_MYST-type"/>
</dbReference>
<name>A0A8S1J3N6_9CHLO</name>
<sequence>MGICAAKACFDGHRVGEEYVDMVLLAPSRAVPFKGHVAHLHKFTLRYFAKKMLLKHSTKLQQRHPPGDEICSHPLPPAFNLDYIGGCISNLPVSVFGVDGKKNKLYCRNPRLLSKLCLDHKTLYYDVDLFLSCVL</sequence>
<dbReference type="EC" id="2.3.1.48" evidence="4"/>
<evidence type="ECO:0000313" key="6">
    <source>
        <dbReference type="EMBL" id="CAD7700383.1"/>
    </source>
</evidence>
<feature type="non-terminal residue" evidence="6">
    <location>
        <position position="1"/>
    </location>
</feature>
<dbReference type="Proteomes" id="UP000708148">
    <property type="component" value="Unassembled WGS sequence"/>
</dbReference>
<dbReference type="OrthoDB" id="787137at2759"/>